<keyword evidence="3" id="KW-1185">Reference proteome</keyword>
<dbReference type="EMBL" id="BPLR01012243">
    <property type="protein sequence ID" value="GIY52482.1"/>
    <property type="molecule type" value="Genomic_DNA"/>
</dbReference>
<reference evidence="2 3" key="1">
    <citation type="submission" date="2021-06" db="EMBL/GenBank/DDBJ databases">
        <title>Caerostris extrusa draft genome.</title>
        <authorList>
            <person name="Kono N."/>
            <person name="Arakawa K."/>
        </authorList>
    </citation>
    <scope>NUCLEOTIDE SEQUENCE [LARGE SCALE GENOMIC DNA]</scope>
</reference>
<dbReference type="AlphaFoldDB" id="A0AAV4U442"/>
<dbReference type="Proteomes" id="UP001054945">
    <property type="component" value="Unassembled WGS sequence"/>
</dbReference>
<feature type="region of interest" description="Disordered" evidence="1">
    <location>
        <begin position="1"/>
        <end position="88"/>
    </location>
</feature>
<accession>A0AAV4U442</accession>
<sequence length="108" mass="13186">MKQTIKEKESKKGEGRQTRKEEDKKGRTKRKTGKNERRQENLKIDRQERIIRTLNRLKKKKKKKIVKQTGRKEEDRKQSKKRKAKILPTRIEPLSYHKLRVEQHCNQQ</sequence>
<gene>
    <name evidence="2" type="ORF">CEXT_416931</name>
</gene>
<feature type="compositionally biased region" description="Basic and acidic residues" evidence="1">
    <location>
        <begin position="33"/>
        <end position="51"/>
    </location>
</feature>
<protein>
    <submittedName>
        <fullName evidence="2">Uncharacterized protein</fullName>
    </submittedName>
</protein>
<feature type="compositionally biased region" description="Basic residues" evidence="1">
    <location>
        <begin position="55"/>
        <end position="66"/>
    </location>
</feature>
<evidence type="ECO:0000256" key="1">
    <source>
        <dbReference type="SAM" id="MobiDB-lite"/>
    </source>
</evidence>
<evidence type="ECO:0000313" key="2">
    <source>
        <dbReference type="EMBL" id="GIY52482.1"/>
    </source>
</evidence>
<organism evidence="2 3">
    <name type="scientific">Caerostris extrusa</name>
    <name type="common">Bark spider</name>
    <name type="synonym">Caerostris bankana</name>
    <dbReference type="NCBI Taxonomy" id="172846"/>
    <lineage>
        <taxon>Eukaryota</taxon>
        <taxon>Metazoa</taxon>
        <taxon>Ecdysozoa</taxon>
        <taxon>Arthropoda</taxon>
        <taxon>Chelicerata</taxon>
        <taxon>Arachnida</taxon>
        <taxon>Araneae</taxon>
        <taxon>Araneomorphae</taxon>
        <taxon>Entelegynae</taxon>
        <taxon>Araneoidea</taxon>
        <taxon>Araneidae</taxon>
        <taxon>Caerostris</taxon>
    </lineage>
</organism>
<comment type="caution">
    <text evidence="2">The sequence shown here is derived from an EMBL/GenBank/DDBJ whole genome shotgun (WGS) entry which is preliminary data.</text>
</comment>
<evidence type="ECO:0000313" key="3">
    <source>
        <dbReference type="Proteomes" id="UP001054945"/>
    </source>
</evidence>
<feature type="compositionally biased region" description="Basic and acidic residues" evidence="1">
    <location>
        <begin position="1"/>
        <end position="25"/>
    </location>
</feature>
<name>A0AAV4U442_CAEEX</name>
<proteinExistence type="predicted"/>